<dbReference type="EMBL" id="JASUXU010000584">
    <property type="protein sequence ID" value="KAK0300014.1"/>
    <property type="molecule type" value="Genomic_DNA"/>
</dbReference>
<sequence length="166" mass="18834">VYTQNRKLSAVAERRLRTKPGSNDTGSIPIEPALTSVCNELRKETLDIFWTNNTFKLIVAAKLSPARSLARRRETPFMKDVILRFNITYTLTGGADVQHSHHSAELGLKPDIHGKVTFSTMAWLDQECVCRLIGDMYKYLHVTREVVARTGLLRFAIDFGLLLCQR</sequence>
<accession>A0AAN6F421</accession>
<reference evidence="1" key="1">
    <citation type="submission" date="2021-12" db="EMBL/GenBank/DDBJ databases">
        <title>Black yeast isolated from Biological Soil Crust.</title>
        <authorList>
            <person name="Kurbessoian T."/>
        </authorList>
    </citation>
    <scope>NUCLEOTIDE SEQUENCE</scope>
    <source>
        <strain evidence="1">CCFEE 5208</strain>
    </source>
</reference>
<protein>
    <submittedName>
        <fullName evidence="1">Uncharacterized protein</fullName>
    </submittedName>
</protein>
<dbReference type="AlphaFoldDB" id="A0AAN6F421"/>
<feature type="non-terminal residue" evidence="1">
    <location>
        <position position="1"/>
    </location>
</feature>
<evidence type="ECO:0000313" key="2">
    <source>
        <dbReference type="Proteomes" id="UP001168146"/>
    </source>
</evidence>
<comment type="caution">
    <text evidence="1">The sequence shown here is derived from an EMBL/GenBank/DDBJ whole genome shotgun (WGS) entry which is preliminary data.</text>
</comment>
<proteinExistence type="predicted"/>
<gene>
    <name evidence="1" type="ORF">LTR82_018334</name>
</gene>
<evidence type="ECO:0000313" key="1">
    <source>
        <dbReference type="EMBL" id="KAK0300014.1"/>
    </source>
</evidence>
<name>A0AAN6F421_9PEZI</name>
<dbReference type="Proteomes" id="UP001168146">
    <property type="component" value="Unassembled WGS sequence"/>
</dbReference>
<organism evidence="1 2">
    <name type="scientific">Friedmanniomyces endolithicus</name>
    <dbReference type="NCBI Taxonomy" id="329885"/>
    <lineage>
        <taxon>Eukaryota</taxon>
        <taxon>Fungi</taxon>
        <taxon>Dikarya</taxon>
        <taxon>Ascomycota</taxon>
        <taxon>Pezizomycotina</taxon>
        <taxon>Dothideomycetes</taxon>
        <taxon>Dothideomycetidae</taxon>
        <taxon>Mycosphaerellales</taxon>
        <taxon>Teratosphaeriaceae</taxon>
        <taxon>Friedmanniomyces</taxon>
    </lineage>
</organism>